<proteinExistence type="predicted"/>
<comment type="caution">
    <text evidence="3">The sequence shown here is derived from an EMBL/GenBank/DDBJ whole genome shotgun (WGS) entry which is preliminary data.</text>
</comment>
<reference evidence="3 4" key="1">
    <citation type="submission" date="2017-08" db="EMBL/GenBank/DDBJ databases">
        <title>Virgibacillus indicus sp. nov. and Virgibacillus profoundi sp. nov, two moderately halophilic bacteria isolated from marine sediment by using the Microfluidic Streak Plate.</title>
        <authorList>
            <person name="Xu B."/>
            <person name="Hu B."/>
            <person name="Wang J."/>
            <person name="Zhu Y."/>
            <person name="Huang L."/>
            <person name="Du W."/>
            <person name="Huang Y."/>
        </authorList>
    </citation>
    <scope>NUCLEOTIDE SEQUENCE [LARGE SCALE GENOMIC DNA]</scope>
    <source>
        <strain evidence="3 4">IO3-P3-H5</strain>
    </source>
</reference>
<organism evidence="3 4">
    <name type="scientific">Virgibacillus profundi</name>
    <dbReference type="NCBI Taxonomy" id="2024555"/>
    <lineage>
        <taxon>Bacteria</taxon>
        <taxon>Bacillati</taxon>
        <taxon>Bacillota</taxon>
        <taxon>Bacilli</taxon>
        <taxon>Bacillales</taxon>
        <taxon>Bacillaceae</taxon>
        <taxon>Virgibacillus</taxon>
    </lineage>
</organism>
<gene>
    <name evidence="3" type="ORF">CIL05_04975</name>
</gene>
<dbReference type="InterPro" id="IPR052975">
    <property type="entry name" value="Repressor-like_regulatory"/>
</dbReference>
<dbReference type="OrthoDB" id="9811597at2"/>
<dbReference type="AlphaFoldDB" id="A0A2A2IH32"/>
<dbReference type="Proteomes" id="UP000218887">
    <property type="component" value="Unassembled WGS sequence"/>
</dbReference>
<evidence type="ECO:0000313" key="3">
    <source>
        <dbReference type="EMBL" id="PAV30460.1"/>
    </source>
</evidence>
<dbReference type="SMART" id="SM00966">
    <property type="entry name" value="SpoVT_AbrB"/>
    <property type="match status" value="1"/>
</dbReference>
<name>A0A2A2IH32_9BACI</name>
<dbReference type="RefSeq" id="WP_095654426.1">
    <property type="nucleotide sequence ID" value="NZ_NPOA01000003.1"/>
</dbReference>
<dbReference type="InterPro" id="IPR037914">
    <property type="entry name" value="SpoVT-AbrB_sf"/>
</dbReference>
<dbReference type="GO" id="GO:0003677">
    <property type="term" value="F:DNA binding"/>
    <property type="evidence" value="ECO:0007669"/>
    <property type="project" value="UniProtKB-UniRule"/>
</dbReference>
<evidence type="ECO:0000313" key="4">
    <source>
        <dbReference type="Proteomes" id="UP000218887"/>
    </source>
</evidence>
<keyword evidence="1" id="KW-0238">DNA-binding</keyword>
<dbReference type="EMBL" id="NPOA01000003">
    <property type="protein sequence ID" value="PAV30460.1"/>
    <property type="molecule type" value="Genomic_DNA"/>
</dbReference>
<dbReference type="Pfam" id="PF04014">
    <property type="entry name" value="MazE_antitoxin"/>
    <property type="match status" value="1"/>
</dbReference>
<feature type="domain" description="SpoVT-AbrB" evidence="2">
    <location>
        <begin position="1"/>
        <end position="46"/>
    </location>
</feature>
<accession>A0A2A2IH32</accession>
<dbReference type="PROSITE" id="PS51740">
    <property type="entry name" value="SPOVT_ABRB"/>
    <property type="match status" value="1"/>
</dbReference>
<evidence type="ECO:0000259" key="2">
    <source>
        <dbReference type="PROSITE" id="PS51740"/>
    </source>
</evidence>
<dbReference type="NCBIfam" id="TIGR01439">
    <property type="entry name" value="lp_hng_hel_AbrB"/>
    <property type="match status" value="1"/>
</dbReference>
<keyword evidence="4" id="KW-1185">Reference proteome</keyword>
<dbReference type="InterPro" id="IPR007159">
    <property type="entry name" value="SpoVT-AbrB_dom"/>
</dbReference>
<evidence type="ECO:0000256" key="1">
    <source>
        <dbReference type="PROSITE-ProRule" id="PRU01076"/>
    </source>
</evidence>
<protein>
    <recommendedName>
        <fullName evidence="2">SpoVT-AbrB domain-containing protein</fullName>
    </recommendedName>
</protein>
<dbReference type="PANTHER" id="PTHR34860:SF6">
    <property type="entry name" value="REPRESSOR-LIKE PROTEIN SSO7C3"/>
    <property type="match status" value="1"/>
</dbReference>
<sequence>MLEAKLTSKGQVTIPIEIRRMLNLKSGDQVSFNVNEHGIILRKYNRSLSIQERFANYDFSNLNKELEKSMKEIDTGYDVGEEAL</sequence>
<dbReference type="PANTHER" id="PTHR34860">
    <property type="entry name" value="REPRESSOR-LIKE PROTEIN SSO7C3"/>
    <property type="match status" value="1"/>
</dbReference>
<dbReference type="Gene3D" id="2.10.260.10">
    <property type="match status" value="1"/>
</dbReference>
<dbReference type="SUPFAM" id="SSF89447">
    <property type="entry name" value="AbrB/MazE/MraZ-like"/>
    <property type="match status" value="1"/>
</dbReference>